<evidence type="ECO:0000313" key="4">
    <source>
        <dbReference type="Proteomes" id="UP001500383"/>
    </source>
</evidence>
<dbReference type="Proteomes" id="UP001500383">
    <property type="component" value="Unassembled WGS sequence"/>
</dbReference>
<feature type="compositionally biased region" description="Basic and acidic residues" evidence="1">
    <location>
        <begin position="245"/>
        <end position="274"/>
    </location>
</feature>
<feature type="region of interest" description="Disordered" evidence="1">
    <location>
        <begin position="245"/>
        <end position="282"/>
    </location>
</feature>
<organism evidence="3 4">
    <name type="scientific">Dietzia cercidiphylli</name>
    <dbReference type="NCBI Taxonomy" id="498199"/>
    <lineage>
        <taxon>Bacteria</taxon>
        <taxon>Bacillati</taxon>
        <taxon>Actinomycetota</taxon>
        <taxon>Actinomycetes</taxon>
        <taxon>Mycobacteriales</taxon>
        <taxon>Dietziaceae</taxon>
        <taxon>Dietzia</taxon>
    </lineage>
</organism>
<feature type="domain" description="KfrA N-terminal DNA-binding" evidence="2">
    <location>
        <begin position="96"/>
        <end position="199"/>
    </location>
</feature>
<name>A0ABN2J922_9ACTN</name>
<comment type="caution">
    <text evidence="3">The sequence shown here is derived from an EMBL/GenBank/DDBJ whole genome shotgun (WGS) entry which is preliminary data.</text>
</comment>
<sequence>MPTRGGHCDTESGSELAPGMGASALAAERAGGPRCRLSRGGARLGGREECVEEESRAGFQRKSACRYPGGRAWGNIGNKKRYRLPVTECGESAMSTSEKIARAYGVLVARGDKITVRSVQREAGVRIGEVAAWMREHAAAATGDVPEAPDLSEAMSAMVQSVWAAAWKRAAEQADEATAVALDAARAGEADALTAAERAVAEKDEVVVALDGAAEEVKALRAELEQLRGQLETVRQDASLARAKAEEADRARVRAEATSDTLREVLDSLRDGPREAGPAPKP</sequence>
<protein>
    <recommendedName>
        <fullName evidence="2">KfrA N-terminal DNA-binding domain-containing protein</fullName>
    </recommendedName>
</protein>
<dbReference type="EMBL" id="BAAAQG010000022">
    <property type="protein sequence ID" value="GAA1720326.1"/>
    <property type="molecule type" value="Genomic_DNA"/>
</dbReference>
<dbReference type="Pfam" id="PF11740">
    <property type="entry name" value="KfrA_N"/>
    <property type="match status" value="1"/>
</dbReference>
<proteinExistence type="predicted"/>
<evidence type="ECO:0000313" key="3">
    <source>
        <dbReference type="EMBL" id="GAA1720326.1"/>
    </source>
</evidence>
<reference evidence="3 4" key="1">
    <citation type="journal article" date="2019" name="Int. J. Syst. Evol. Microbiol.">
        <title>The Global Catalogue of Microorganisms (GCM) 10K type strain sequencing project: providing services to taxonomists for standard genome sequencing and annotation.</title>
        <authorList>
            <consortium name="The Broad Institute Genomics Platform"/>
            <consortium name="The Broad Institute Genome Sequencing Center for Infectious Disease"/>
            <person name="Wu L."/>
            <person name="Ma J."/>
        </authorList>
    </citation>
    <scope>NUCLEOTIDE SEQUENCE [LARGE SCALE GENOMIC DNA]</scope>
    <source>
        <strain evidence="3 4">JCM 16002</strain>
    </source>
</reference>
<gene>
    <name evidence="3" type="ORF">GCM10009831_33080</name>
</gene>
<keyword evidence="4" id="KW-1185">Reference proteome</keyword>
<evidence type="ECO:0000259" key="2">
    <source>
        <dbReference type="Pfam" id="PF11740"/>
    </source>
</evidence>
<dbReference type="InterPro" id="IPR021104">
    <property type="entry name" value="KfrA_DNA-bd_N"/>
</dbReference>
<evidence type="ECO:0000256" key="1">
    <source>
        <dbReference type="SAM" id="MobiDB-lite"/>
    </source>
</evidence>
<accession>A0ABN2J922</accession>